<dbReference type="AlphaFoldDB" id="A0A0V0SNX4"/>
<keyword evidence="2" id="KW-1185">Reference proteome</keyword>
<comment type="caution">
    <text evidence="1">The sequence shown here is derived from an EMBL/GenBank/DDBJ whole genome shotgun (WGS) entry which is preliminary data.</text>
</comment>
<name>A0A0V0SNX4_9BILA</name>
<gene>
    <name evidence="1" type="ORF">T05_15918</name>
</gene>
<evidence type="ECO:0000313" key="2">
    <source>
        <dbReference type="Proteomes" id="UP000055048"/>
    </source>
</evidence>
<reference evidence="1 2" key="1">
    <citation type="submission" date="2015-01" db="EMBL/GenBank/DDBJ databases">
        <title>Evolution of Trichinella species and genotypes.</title>
        <authorList>
            <person name="Korhonen P.K."/>
            <person name="Edoardo P."/>
            <person name="Giuseppe L.R."/>
            <person name="Gasser R.B."/>
        </authorList>
    </citation>
    <scope>NUCLEOTIDE SEQUENCE [LARGE SCALE GENOMIC DNA]</scope>
    <source>
        <strain evidence="1">ISS417</strain>
    </source>
</reference>
<dbReference type="EMBL" id="JYDJ01004680">
    <property type="protein sequence ID" value="KRX28396.1"/>
    <property type="molecule type" value="Genomic_DNA"/>
</dbReference>
<evidence type="ECO:0000313" key="1">
    <source>
        <dbReference type="EMBL" id="KRX28396.1"/>
    </source>
</evidence>
<sequence>MRKTIPVHVQLPVFQRCSFEETWNSFIFDGLVGTNCTLA</sequence>
<organism evidence="1 2">
    <name type="scientific">Trichinella murrelli</name>
    <dbReference type="NCBI Taxonomy" id="144512"/>
    <lineage>
        <taxon>Eukaryota</taxon>
        <taxon>Metazoa</taxon>
        <taxon>Ecdysozoa</taxon>
        <taxon>Nematoda</taxon>
        <taxon>Enoplea</taxon>
        <taxon>Dorylaimia</taxon>
        <taxon>Trichinellida</taxon>
        <taxon>Trichinellidae</taxon>
        <taxon>Trichinella</taxon>
    </lineage>
</organism>
<accession>A0A0V0SNX4</accession>
<protein>
    <submittedName>
        <fullName evidence="1">Uncharacterized protein</fullName>
    </submittedName>
</protein>
<dbReference type="Proteomes" id="UP000055048">
    <property type="component" value="Unassembled WGS sequence"/>
</dbReference>
<proteinExistence type="predicted"/>